<protein>
    <submittedName>
        <fullName evidence="2">Uncharacterized protein</fullName>
    </submittedName>
</protein>
<evidence type="ECO:0000313" key="2">
    <source>
        <dbReference type="EMBL" id="KAJ8424752.1"/>
    </source>
</evidence>
<feature type="region of interest" description="Disordered" evidence="1">
    <location>
        <begin position="1"/>
        <end position="27"/>
    </location>
</feature>
<dbReference type="Proteomes" id="UP001153076">
    <property type="component" value="Unassembled WGS sequence"/>
</dbReference>
<sequence>MVEDLVLGADKHRRRSTSANIPSSAPPACPFAKILGRGPTIDEIFLYTHTKKESSEISGENFVDKRSEEAYVTRPKAQSSMLVQFDAQCSQTSKSHEKFKKRKVELKLPNTSAEGDAAGCTPEEVEAEEQSTQSIKEKSKIYGYISLKNLPVVETPELKAAVA</sequence>
<dbReference type="AlphaFoldDB" id="A0A9Q1GSQ8"/>
<evidence type="ECO:0000313" key="3">
    <source>
        <dbReference type="Proteomes" id="UP001153076"/>
    </source>
</evidence>
<comment type="caution">
    <text evidence="2">The sequence shown here is derived from an EMBL/GenBank/DDBJ whole genome shotgun (WGS) entry which is preliminary data.</text>
</comment>
<gene>
    <name evidence="2" type="ORF">Cgig2_003011</name>
</gene>
<name>A0A9Q1GSQ8_9CARY</name>
<feature type="region of interest" description="Disordered" evidence="1">
    <location>
        <begin position="110"/>
        <end position="133"/>
    </location>
</feature>
<reference evidence="2" key="1">
    <citation type="submission" date="2022-04" db="EMBL/GenBank/DDBJ databases">
        <title>Carnegiea gigantea Genome sequencing and assembly v2.</title>
        <authorList>
            <person name="Copetti D."/>
            <person name="Sanderson M.J."/>
            <person name="Burquez A."/>
            <person name="Wojciechowski M.F."/>
        </authorList>
    </citation>
    <scope>NUCLEOTIDE SEQUENCE</scope>
    <source>
        <strain evidence="2">SGP5-SGP5p</strain>
        <tissue evidence="2">Aerial part</tissue>
    </source>
</reference>
<keyword evidence="3" id="KW-1185">Reference proteome</keyword>
<dbReference type="EMBL" id="JAKOGI010001610">
    <property type="protein sequence ID" value="KAJ8424752.1"/>
    <property type="molecule type" value="Genomic_DNA"/>
</dbReference>
<accession>A0A9Q1GSQ8</accession>
<organism evidence="2 3">
    <name type="scientific">Carnegiea gigantea</name>
    <dbReference type="NCBI Taxonomy" id="171969"/>
    <lineage>
        <taxon>Eukaryota</taxon>
        <taxon>Viridiplantae</taxon>
        <taxon>Streptophyta</taxon>
        <taxon>Embryophyta</taxon>
        <taxon>Tracheophyta</taxon>
        <taxon>Spermatophyta</taxon>
        <taxon>Magnoliopsida</taxon>
        <taxon>eudicotyledons</taxon>
        <taxon>Gunneridae</taxon>
        <taxon>Pentapetalae</taxon>
        <taxon>Caryophyllales</taxon>
        <taxon>Cactineae</taxon>
        <taxon>Cactaceae</taxon>
        <taxon>Cactoideae</taxon>
        <taxon>Echinocereeae</taxon>
        <taxon>Carnegiea</taxon>
    </lineage>
</organism>
<proteinExistence type="predicted"/>
<evidence type="ECO:0000256" key="1">
    <source>
        <dbReference type="SAM" id="MobiDB-lite"/>
    </source>
</evidence>